<feature type="transmembrane region" description="Helical" evidence="1">
    <location>
        <begin position="50"/>
        <end position="78"/>
    </location>
</feature>
<reference evidence="3" key="1">
    <citation type="journal article" date="2019" name="bioRxiv">
        <title>The Genome of the Zebra Mussel, Dreissena polymorpha: A Resource for Invasive Species Research.</title>
        <authorList>
            <person name="McCartney M.A."/>
            <person name="Auch B."/>
            <person name="Kono T."/>
            <person name="Mallez S."/>
            <person name="Zhang Y."/>
            <person name="Obille A."/>
            <person name="Becker A."/>
            <person name="Abrahante J.E."/>
            <person name="Garbe J."/>
            <person name="Badalamenti J.P."/>
            <person name="Herman A."/>
            <person name="Mangelson H."/>
            <person name="Liachko I."/>
            <person name="Sullivan S."/>
            <person name="Sone E.D."/>
            <person name="Koren S."/>
            <person name="Silverstein K.A.T."/>
            <person name="Beckman K.B."/>
            <person name="Gohl D.M."/>
        </authorList>
    </citation>
    <scope>NUCLEOTIDE SEQUENCE</scope>
    <source>
        <strain evidence="3">Duluth1</strain>
        <tissue evidence="3">Whole animal</tissue>
    </source>
</reference>
<feature type="signal peptide" evidence="2">
    <location>
        <begin position="1"/>
        <end position="23"/>
    </location>
</feature>
<keyword evidence="1" id="KW-0812">Transmembrane</keyword>
<protein>
    <submittedName>
        <fullName evidence="3">Uncharacterized protein</fullName>
    </submittedName>
</protein>
<keyword evidence="1" id="KW-1133">Transmembrane helix</keyword>
<reference evidence="3" key="2">
    <citation type="submission" date="2020-11" db="EMBL/GenBank/DDBJ databases">
        <authorList>
            <person name="McCartney M.A."/>
            <person name="Auch B."/>
            <person name="Kono T."/>
            <person name="Mallez S."/>
            <person name="Becker A."/>
            <person name="Gohl D.M."/>
            <person name="Silverstein K.A.T."/>
            <person name="Koren S."/>
            <person name="Bechman K.B."/>
            <person name="Herman A."/>
            <person name="Abrahante J.E."/>
            <person name="Garbe J."/>
        </authorList>
    </citation>
    <scope>NUCLEOTIDE SEQUENCE</scope>
    <source>
        <strain evidence="3">Duluth1</strain>
        <tissue evidence="3">Whole animal</tissue>
    </source>
</reference>
<sequence>MHTFCVLFVCLLVIWVSVDDCHGNKWPHDESDLVPFQDRDQDKNWIEDHVWVPIVSGLVLVGIIVLCCLCCCGCCACCRRDRTVVMQSAQSSVVVQSTNVMHAGYNQ</sequence>
<evidence type="ECO:0000313" key="3">
    <source>
        <dbReference type="EMBL" id="KAH3790808.1"/>
    </source>
</evidence>
<evidence type="ECO:0000313" key="4">
    <source>
        <dbReference type="Proteomes" id="UP000828390"/>
    </source>
</evidence>
<evidence type="ECO:0000256" key="1">
    <source>
        <dbReference type="SAM" id="Phobius"/>
    </source>
</evidence>
<comment type="caution">
    <text evidence="3">The sequence shown here is derived from an EMBL/GenBank/DDBJ whole genome shotgun (WGS) entry which is preliminary data.</text>
</comment>
<feature type="chain" id="PRO_5039214163" evidence="2">
    <location>
        <begin position="24"/>
        <end position="107"/>
    </location>
</feature>
<keyword evidence="2" id="KW-0732">Signal</keyword>
<keyword evidence="4" id="KW-1185">Reference proteome</keyword>
<evidence type="ECO:0000256" key="2">
    <source>
        <dbReference type="SAM" id="SignalP"/>
    </source>
</evidence>
<dbReference type="Proteomes" id="UP000828390">
    <property type="component" value="Unassembled WGS sequence"/>
</dbReference>
<organism evidence="3 4">
    <name type="scientific">Dreissena polymorpha</name>
    <name type="common">Zebra mussel</name>
    <name type="synonym">Mytilus polymorpha</name>
    <dbReference type="NCBI Taxonomy" id="45954"/>
    <lineage>
        <taxon>Eukaryota</taxon>
        <taxon>Metazoa</taxon>
        <taxon>Spiralia</taxon>
        <taxon>Lophotrochozoa</taxon>
        <taxon>Mollusca</taxon>
        <taxon>Bivalvia</taxon>
        <taxon>Autobranchia</taxon>
        <taxon>Heteroconchia</taxon>
        <taxon>Euheterodonta</taxon>
        <taxon>Imparidentia</taxon>
        <taxon>Neoheterodontei</taxon>
        <taxon>Myida</taxon>
        <taxon>Dreissenoidea</taxon>
        <taxon>Dreissenidae</taxon>
        <taxon>Dreissena</taxon>
    </lineage>
</organism>
<accession>A0A9D4F305</accession>
<name>A0A9D4F305_DREPO</name>
<gene>
    <name evidence="3" type="ORF">DPMN_169015</name>
</gene>
<dbReference type="AlphaFoldDB" id="A0A9D4F305"/>
<proteinExistence type="predicted"/>
<dbReference type="EMBL" id="JAIWYP010000008">
    <property type="protein sequence ID" value="KAH3790808.1"/>
    <property type="molecule type" value="Genomic_DNA"/>
</dbReference>
<keyword evidence="1" id="KW-0472">Membrane</keyword>